<reference evidence="2 3" key="1">
    <citation type="journal article" date="2019" name="G3 (Bethesda)">
        <title>Sequencing of a Wild Apple (Malus baccata) Genome Unravels the Differences Between Cultivated and Wild Apple Species Regarding Disease Resistance and Cold Tolerance.</title>
        <authorList>
            <person name="Chen X."/>
        </authorList>
    </citation>
    <scope>NUCLEOTIDE SEQUENCE [LARGE SCALE GENOMIC DNA]</scope>
    <source>
        <strain evidence="3">cv. Shandingzi</strain>
        <tissue evidence="2">Leaves</tissue>
    </source>
</reference>
<feature type="transmembrane region" description="Helical" evidence="1">
    <location>
        <begin position="46"/>
        <end position="65"/>
    </location>
</feature>
<proteinExistence type="predicted"/>
<protein>
    <submittedName>
        <fullName evidence="2">Uncharacterized protein</fullName>
    </submittedName>
</protein>
<gene>
    <name evidence="2" type="ORF">C1H46_011646</name>
</gene>
<evidence type="ECO:0000313" key="3">
    <source>
        <dbReference type="Proteomes" id="UP000315295"/>
    </source>
</evidence>
<name>A0A540MVE3_MALBA</name>
<dbReference type="EMBL" id="VIEB01000169">
    <property type="protein sequence ID" value="TQE02742.1"/>
    <property type="molecule type" value="Genomic_DNA"/>
</dbReference>
<keyword evidence="1" id="KW-1133">Transmembrane helix</keyword>
<evidence type="ECO:0000256" key="1">
    <source>
        <dbReference type="SAM" id="Phobius"/>
    </source>
</evidence>
<dbReference type="AlphaFoldDB" id="A0A540MVE3"/>
<sequence length="66" mass="7158">MPSPESTHSNPTPESSSRPQSALLFTAKEFTSSSAFHNPPQASSGIFGYVEIVCFAYLVVSFDFIL</sequence>
<accession>A0A540MVE3</accession>
<evidence type="ECO:0000313" key="2">
    <source>
        <dbReference type="EMBL" id="TQE02742.1"/>
    </source>
</evidence>
<keyword evidence="1" id="KW-0812">Transmembrane</keyword>
<dbReference type="Proteomes" id="UP000315295">
    <property type="component" value="Unassembled WGS sequence"/>
</dbReference>
<organism evidence="2 3">
    <name type="scientific">Malus baccata</name>
    <name type="common">Siberian crab apple</name>
    <name type="synonym">Pyrus baccata</name>
    <dbReference type="NCBI Taxonomy" id="106549"/>
    <lineage>
        <taxon>Eukaryota</taxon>
        <taxon>Viridiplantae</taxon>
        <taxon>Streptophyta</taxon>
        <taxon>Embryophyta</taxon>
        <taxon>Tracheophyta</taxon>
        <taxon>Spermatophyta</taxon>
        <taxon>Magnoliopsida</taxon>
        <taxon>eudicotyledons</taxon>
        <taxon>Gunneridae</taxon>
        <taxon>Pentapetalae</taxon>
        <taxon>rosids</taxon>
        <taxon>fabids</taxon>
        <taxon>Rosales</taxon>
        <taxon>Rosaceae</taxon>
        <taxon>Amygdaloideae</taxon>
        <taxon>Maleae</taxon>
        <taxon>Malus</taxon>
    </lineage>
</organism>
<keyword evidence="3" id="KW-1185">Reference proteome</keyword>
<comment type="caution">
    <text evidence="2">The sequence shown here is derived from an EMBL/GenBank/DDBJ whole genome shotgun (WGS) entry which is preliminary data.</text>
</comment>
<keyword evidence="1" id="KW-0472">Membrane</keyword>